<reference evidence="2" key="1">
    <citation type="journal article" date="2023" name="Hortic. Res.">
        <title>A chromosome-level phased genome enabling allele-level studies in sweet orange: a case study on citrus Huanglongbing tolerance.</title>
        <authorList>
            <person name="Wu B."/>
            <person name="Yu Q."/>
            <person name="Deng Z."/>
            <person name="Duan Y."/>
            <person name="Luo F."/>
            <person name="Gmitter F. Jr."/>
        </authorList>
    </citation>
    <scope>NUCLEOTIDE SEQUENCE [LARGE SCALE GENOMIC DNA]</scope>
    <source>
        <strain evidence="2">cv. Valencia</strain>
    </source>
</reference>
<dbReference type="Proteomes" id="UP000829398">
    <property type="component" value="Chromosome 4"/>
</dbReference>
<protein>
    <submittedName>
        <fullName evidence="1">Uncharacterized protein</fullName>
    </submittedName>
</protein>
<evidence type="ECO:0000313" key="2">
    <source>
        <dbReference type="Proteomes" id="UP000829398"/>
    </source>
</evidence>
<proteinExistence type="predicted"/>
<comment type="caution">
    <text evidence="1">The sequence shown here is derived from an EMBL/GenBank/DDBJ whole genome shotgun (WGS) entry which is preliminary data.</text>
</comment>
<gene>
    <name evidence="1" type="ORF">KPL71_012969</name>
</gene>
<evidence type="ECO:0000313" key="1">
    <source>
        <dbReference type="EMBL" id="KAH9772255.1"/>
    </source>
</evidence>
<name>A0ACB8LGT3_CITSI</name>
<sequence>MEDSGAEFPGFQICVHKEEYVFQRPLSRLQKRAPCPLQLIKPNNKASSLECKTAAGAAKSSSSSFISFSQNKDPIPLLSPLVLPSMLESSYNIQEGNTAKSH</sequence>
<dbReference type="EMBL" id="CM039173">
    <property type="protein sequence ID" value="KAH9772255.1"/>
    <property type="molecule type" value="Genomic_DNA"/>
</dbReference>
<organism evidence="1 2">
    <name type="scientific">Citrus sinensis</name>
    <name type="common">Sweet orange</name>
    <name type="synonym">Citrus aurantium var. sinensis</name>
    <dbReference type="NCBI Taxonomy" id="2711"/>
    <lineage>
        <taxon>Eukaryota</taxon>
        <taxon>Viridiplantae</taxon>
        <taxon>Streptophyta</taxon>
        <taxon>Embryophyta</taxon>
        <taxon>Tracheophyta</taxon>
        <taxon>Spermatophyta</taxon>
        <taxon>Magnoliopsida</taxon>
        <taxon>eudicotyledons</taxon>
        <taxon>Gunneridae</taxon>
        <taxon>Pentapetalae</taxon>
        <taxon>rosids</taxon>
        <taxon>malvids</taxon>
        <taxon>Sapindales</taxon>
        <taxon>Rutaceae</taxon>
        <taxon>Aurantioideae</taxon>
        <taxon>Citrus</taxon>
    </lineage>
</organism>
<accession>A0ACB8LGT3</accession>
<keyword evidence="2" id="KW-1185">Reference proteome</keyword>